<organism evidence="1 2">
    <name type="scientific">Kitasatospora cathayae</name>
    <dbReference type="NCBI Taxonomy" id="3004092"/>
    <lineage>
        <taxon>Bacteria</taxon>
        <taxon>Bacillati</taxon>
        <taxon>Actinomycetota</taxon>
        <taxon>Actinomycetes</taxon>
        <taxon>Kitasatosporales</taxon>
        <taxon>Streptomycetaceae</taxon>
        <taxon>Kitasatospora</taxon>
    </lineage>
</organism>
<dbReference type="EMBL" id="CP115450">
    <property type="protein sequence ID" value="WBP89945.1"/>
    <property type="molecule type" value="Genomic_DNA"/>
</dbReference>
<keyword evidence="2" id="KW-1185">Reference proteome</keyword>
<accession>A0ABY7QB88</accession>
<dbReference type="RefSeq" id="WP_270148454.1">
    <property type="nucleotide sequence ID" value="NZ_CP115450.1"/>
</dbReference>
<sequence length="143" mass="16049">MSRLVEQIDIDAPADQVWAQLHRFDEYPNFVDGVRSAFAERDNQAHFDITAAGGPRGIDTELIDRSGEQVLAWRTTSGIPELRGSLAVRELDRGHCALQARLEYDGDELQDAFGGPKGFAQVRAVEQAVRTDLEQFKELVEHR</sequence>
<dbReference type="InterPro" id="IPR023393">
    <property type="entry name" value="START-like_dom_sf"/>
</dbReference>
<evidence type="ECO:0000313" key="2">
    <source>
        <dbReference type="Proteomes" id="UP001212821"/>
    </source>
</evidence>
<dbReference type="Pfam" id="PF10604">
    <property type="entry name" value="Polyketide_cyc2"/>
    <property type="match status" value="1"/>
</dbReference>
<proteinExistence type="predicted"/>
<reference evidence="2" key="1">
    <citation type="submission" date="2022-12" db="EMBL/GenBank/DDBJ databases">
        <authorList>
            <person name="Mo P."/>
        </authorList>
    </citation>
    <scope>NUCLEOTIDE SEQUENCE [LARGE SCALE GENOMIC DNA]</scope>
    <source>
        <strain evidence="2">HUAS 3-15</strain>
    </source>
</reference>
<dbReference type="SUPFAM" id="SSF55961">
    <property type="entry name" value="Bet v1-like"/>
    <property type="match status" value="1"/>
</dbReference>
<evidence type="ECO:0000313" key="1">
    <source>
        <dbReference type="EMBL" id="WBP89945.1"/>
    </source>
</evidence>
<dbReference type="InterPro" id="IPR019587">
    <property type="entry name" value="Polyketide_cyclase/dehydratase"/>
</dbReference>
<gene>
    <name evidence="1" type="ORF">O1G21_31605</name>
</gene>
<dbReference type="Gene3D" id="3.30.530.20">
    <property type="match status" value="1"/>
</dbReference>
<protein>
    <submittedName>
        <fullName evidence="1">SRPBCC family protein</fullName>
    </submittedName>
</protein>
<name>A0ABY7QB88_9ACTN</name>
<dbReference type="Proteomes" id="UP001212821">
    <property type="component" value="Chromosome"/>
</dbReference>